<dbReference type="Pfam" id="PF02515">
    <property type="entry name" value="CoA_transf_3"/>
    <property type="match status" value="1"/>
</dbReference>
<evidence type="ECO:0000256" key="1">
    <source>
        <dbReference type="ARBA" id="ARBA00022679"/>
    </source>
</evidence>
<gene>
    <name evidence="2" type="ORF">UFOPK2809_00081</name>
    <name evidence="3" type="ORF">UFOPK4043_01021</name>
    <name evidence="4" type="ORF">UFOPK4092_00903</name>
</gene>
<protein>
    <submittedName>
        <fullName evidence="3">Unannotated protein</fullName>
    </submittedName>
</protein>
<sequence length="379" mass="39444">MPGALDGVLVADFSRVLAGPYATMLLADLGATVIKVERPGAGDDTRAWGPPYAPDGQSTYFHAVNRNKRSLALDISAPKDQLIAQNLARRADIVVENFKPGALARYGLDYQGVSSSNPAVIYCSISGFGSGAGVELPGYDLLVQAMGGLMSITGTEEPTKAGVAVVDVLTGLHGAVAMLAALRHRELTGQGQNIEVSLLSSLLSSLVNQASGYVGAGVVPSYMGNAHPSISPYEVYQTADRPIVIAVGNDSQFMSFARAVSRPGLASDPRFATNPLRVANRSALAVEITAVLATNGAEHWQQLITAAGVPCGPINDISQAFKLATDLGLDPIALINKNGESVAQVANPVDYSATPVTYRLTPPTVGQDNAALIAEFSLT</sequence>
<evidence type="ECO:0000313" key="4">
    <source>
        <dbReference type="EMBL" id="CAB5020558.1"/>
    </source>
</evidence>
<name>A0A6J7PYQ6_9ZZZZ</name>
<dbReference type="SUPFAM" id="SSF89796">
    <property type="entry name" value="CoA-transferase family III (CaiB/BaiF)"/>
    <property type="match status" value="1"/>
</dbReference>
<organism evidence="3">
    <name type="scientific">freshwater metagenome</name>
    <dbReference type="NCBI Taxonomy" id="449393"/>
    <lineage>
        <taxon>unclassified sequences</taxon>
        <taxon>metagenomes</taxon>
        <taxon>ecological metagenomes</taxon>
    </lineage>
</organism>
<dbReference type="InterPro" id="IPR023606">
    <property type="entry name" value="CoA-Trfase_III_dom_1_sf"/>
</dbReference>
<dbReference type="EMBL" id="CAFBPJ010000096">
    <property type="protein sequence ID" value="CAB5020558.1"/>
    <property type="molecule type" value="Genomic_DNA"/>
</dbReference>
<keyword evidence="1" id="KW-0808">Transferase</keyword>
<dbReference type="GO" id="GO:0008410">
    <property type="term" value="F:CoA-transferase activity"/>
    <property type="evidence" value="ECO:0007669"/>
    <property type="project" value="TreeGrafter"/>
</dbReference>
<dbReference type="EMBL" id="CAFBPA010000153">
    <property type="protein sequence ID" value="CAB5010256.1"/>
    <property type="molecule type" value="Genomic_DNA"/>
</dbReference>
<dbReference type="PANTHER" id="PTHR48207">
    <property type="entry name" value="SUCCINATE--HYDROXYMETHYLGLUTARATE COA-TRANSFERASE"/>
    <property type="match status" value="1"/>
</dbReference>
<evidence type="ECO:0000313" key="3">
    <source>
        <dbReference type="EMBL" id="CAB5010256.1"/>
    </source>
</evidence>
<dbReference type="EMBL" id="CAEZZA010000005">
    <property type="protein sequence ID" value="CAB4736742.1"/>
    <property type="molecule type" value="Genomic_DNA"/>
</dbReference>
<evidence type="ECO:0000313" key="2">
    <source>
        <dbReference type="EMBL" id="CAB4736742.1"/>
    </source>
</evidence>
<dbReference type="InterPro" id="IPR044855">
    <property type="entry name" value="CoA-Trfase_III_dom3_sf"/>
</dbReference>
<dbReference type="Gene3D" id="3.40.50.10540">
    <property type="entry name" value="Crotonobetainyl-coa:carnitine coa-transferase, domain 1"/>
    <property type="match status" value="1"/>
</dbReference>
<dbReference type="AlphaFoldDB" id="A0A6J7PYQ6"/>
<dbReference type="InterPro" id="IPR050483">
    <property type="entry name" value="CoA-transferase_III_domain"/>
</dbReference>
<dbReference type="Gene3D" id="3.30.1540.10">
    <property type="entry name" value="formyl-coa transferase, domain 3"/>
    <property type="match status" value="1"/>
</dbReference>
<accession>A0A6J7PYQ6</accession>
<reference evidence="3" key="1">
    <citation type="submission" date="2020-05" db="EMBL/GenBank/DDBJ databases">
        <authorList>
            <person name="Chiriac C."/>
            <person name="Salcher M."/>
            <person name="Ghai R."/>
            <person name="Kavagutti S V."/>
        </authorList>
    </citation>
    <scope>NUCLEOTIDE SEQUENCE</scope>
</reference>
<dbReference type="InterPro" id="IPR003673">
    <property type="entry name" value="CoA-Trfase_fam_III"/>
</dbReference>
<dbReference type="PANTHER" id="PTHR48207:SF3">
    <property type="entry name" value="SUCCINATE--HYDROXYMETHYLGLUTARATE COA-TRANSFERASE"/>
    <property type="match status" value="1"/>
</dbReference>
<proteinExistence type="predicted"/>